<evidence type="ECO:0008006" key="4">
    <source>
        <dbReference type="Google" id="ProtNLM"/>
    </source>
</evidence>
<proteinExistence type="predicted"/>
<dbReference type="Gene3D" id="2.40.160.20">
    <property type="match status" value="1"/>
</dbReference>
<keyword evidence="1" id="KW-0732">Signal</keyword>
<dbReference type="EMBL" id="PYOY01000004">
    <property type="protein sequence ID" value="PSX07648.1"/>
    <property type="molecule type" value="Genomic_DNA"/>
</dbReference>
<accession>A0A855SCP1</accession>
<dbReference type="Proteomes" id="UP000241440">
    <property type="component" value="Unassembled WGS sequence"/>
</dbReference>
<gene>
    <name evidence="2" type="ORF">C0W41_10385</name>
</gene>
<protein>
    <recommendedName>
        <fullName evidence="4">Outer membrane protein beta-barrel domain-containing protein</fullName>
    </recommendedName>
</protein>
<evidence type="ECO:0000313" key="3">
    <source>
        <dbReference type="Proteomes" id="UP000241440"/>
    </source>
</evidence>
<evidence type="ECO:0000256" key="1">
    <source>
        <dbReference type="SAM" id="SignalP"/>
    </source>
</evidence>
<comment type="caution">
    <text evidence="2">The sequence shown here is derived from an EMBL/GenBank/DDBJ whole genome shotgun (WGS) entry which is preliminary data.</text>
</comment>
<name>A0A855SCP1_PHOAN</name>
<dbReference type="SUPFAM" id="SSF56925">
    <property type="entry name" value="OMPA-like"/>
    <property type="match status" value="1"/>
</dbReference>
<dbReference type="InterPro" id="IPR011250">
    <property type="entry name" value="OMP/PagP_B-barrel"/>
</dbReference>
<evidence type="ECO:0000313" key="2">
    <source>
        <dbReference type="EMBL" id="PSX07648.1"/>
    </source>
</evidence>
<organism evidence="2 3">
    <name type="scientific">Photobacterium angustum</name>
    <dbReference type="NCBI Taxonomy" id="661"/>
    <lineage>
        <taxon>Bacteria</taxon>
        <taxon>Pseudomonadati</taxon>
        <taxon>Pseudomonadota</taxon>
        <taxon>Gammaproteobacteria</taxon>
        <taxon>Vibrionales</taxon>
        <taxon>Vibrionaceae</taxon>
        <taxon>Photobacterium</taxon>
    </lineage>
</organism>
<feature type="signal peptide" evidence="1">
    <location>
        <begin position="1"/>
        <end position="30"/>
    </location>
</feature>
<reference evidence="2 3" key="1">
    <citation type="submission" date="2018-01" db="EMBL/GenBank/DDBJ databases">
        <title>Whole genome sequencing of Histamine producing bacteria.</title>
        <authorList>
            <person name="Butler K."/>
        </authorList>
    </citation>
    <scope>NUCLEOTIDE SEQUENCE [LARGE SCALE GENOMIC DNA]</scope>
    <source>
        <strain evidence="2 3">A2-1</strain>
    </source>
</reference>
<sequence>MKQDETDRFMNKTLLASVLLSALFSSTTFAAEELSTENSAYTPSEPLVLEPVVATPENGLSPIEDEVPKFDDTMHYFVGLTGGMADMSFSLVHATSPSDKDKVSVSSPDASGFAGADIGFYTAGGNGRIYYSYQKMSGESEFDNKKIADTDVTLHLLSADYIFLADKAINPFVGAHVGYMIAETTSEQYGSYKQSNPVLGIQAGVAWRISDHFTTEIGARHTASQRKDQNYWSGSKVDPTEIVYPNTQSDLKSITTFYMSANYRF</sequence>
<feature type="chain" id="PRO_5033037484" description="Outer membrane protein beta-barrel domain-containing protein" evidence="1">
    <location>
        <begin position="31"/>
        <end position="265"/>
    </location>
</feature>
<dbReference type="AlphaFoldDB" id="A0A855SCP1"/>